<gene>
    <name evidence="1" type="ORF">RISW2_21855</name>
</gene>
<proteinExistence type="predicted"/>
<accession>X7F3H8</accession>
<name>X7F3H8_9RHOB</name>
<evidence type="ECO:0000313" key="1">
    <source>
        <dbReference type="EMBL" id="ETX26589.1"/>
    </source>
</evidence>
<sequence length="48" mass="5507">MSWGIAFFPDPRTWRIGKWEPTYTDGSPVGVMWCFGPIALLFDDEPSE</sequence>
<dbReference type="AlphaFoldDB" id="X7F3H8"/>
<reference evidence="1 2" key="1">
    <citation type="submission" date="2014-01" db="EMBL/GenBank/DDBJ databases">
        <title>Roseivivax isoporae LMG 25204 Genome Sequencing.</title>
        <authorList>
            <person name="Lai Q."/>
            <person name="Li G."/>
            <person name="Shao Z."/>
        </authorList>
    </citation>
    <scope>NUCLEOTIDE SEQUENCE [LARGE SCALE GENOMIC DNA]</scope>
    <source>
        <strain evidence="1 2">LMG 25204</strain>
    </source>
</reference>
<dbReference type="Proteomes" id="UP000023430">
    <property type="component" value="Unassembled WGS sequence"/>
</dbReference>
<protein>
    <submittedName>
        <fullName evidence="1">Uncharacterized protein</fullName>
    </submittedName>
</protein>
<comment type="caution">
    <text evidence="1">The sequence shown here is derived from an EMBL/GenBank/DDBJ whole genome shotgun (WGS) entry which is preliminary data.</text>
</comment>
<dbReference type="STRING" id="1449351.RISW2_21855"/>
<keyword evidence="2" id="KW-1185">Reference proteome</keyword>
<dbReference type="EMBL" id="JAME01000075">
    <property type="protein sequence ID" value="ETX26589.1"/>
    <property type="molecule type" value="Genomic_DNA"/>
</dbReference>
<organism evidence="1 2">
    <name type="scientific">Roseivivax isoporae LMG 25204</name>
    <dbReference type="NCBI Taxonomy" id="1449351"/>
    <lineage>
        <taxon>Bacteria</taxon>
        <taxon>Pseudomonadati</taxon>
        <taxon>Pseudomonadota</taxon>
        <taxon>Alphaproteobacteria</taxon>
        <taxon>Rhodobacterales</taxon>
        <taxon>Roseobacteraceae</taxon>
        <taxon>Roseivivax</taxon>
    </lineage>
</organism>
<evidence type="ECO:0000313" key="2">
    <source>
        <dbReference type="Proteomes" id="UP000023430"/>
    </source>
</evidence>